<comment type="caution">
    <text evidence="3">The sequence shown here is derived from an EMBL/GenBank/DDBJ whole genome shotgun (WGS) entry which is preliminary data.</text>
</comment>
<proteinExistence type="predicted"/>
<evidence type="ECO:0000313" key="3">
    <source>
        <dbReference type="EMBL" id="MCP9198666.1"/>
    </source>
</evidence>
<dbReference type="EMBL" id="JANCNS010000001">
    <property type="protein sequence ID" value="MCP9198666.1"/>
    <property type="molecule type" value="Genomic_DNA"/>
</dbReference>
<feature type="region of interest" description="Disordered" evidence="1">
    <location>
        <begin position="1873"/>
        <end position="1902"/>
    </location>
</feature>
<dbReference type="Pfam" id="PF14349">
    <property type="entry name" value="SprA_N"/>
    <property type="match status" value="2"/>
</dbReference>
<feature type="domain" description="Gliding motility protein SprA N-terminal" evidence="2">
    <location>
        <begin position="32"/>
        <end position="423"/>
    </location>
</feature>
<evidence type="ECO:0000256" key="1">
    <source>
        <dbReference type="SAM" id="MobiDB-lite"/>
    </source>
</evidence>
<dbReference type="InterPro" id="IPR026377">
    <property type="entry name" value="Cell_surface_SprA"/>
</dbReference>
<dbReference type="NCBIfam" id="TIGR04189">
    <property type="entry name" value="surface_SprA"/>
    <property type="match status" value="1"/>
</dbReference>
<accession>A0A9X2I709</accession>
<protein>
    <submittedName>
        <fullName evidence="3">Cell surface protein SprA</fullName>
    </submittedName>
</protein>
<dbReference type="InterPro" id="IPR025684">
    <property type="entry name" value="SprA_N_dom"/>
</dbReference>
<sequence length="2356" mass="267375">MDSAAQETPQDTTGYVLGNIELPDPESIVSLYEYDPVLDRYFYKESLGNLNLGLPLVLTPEEFEELVLSEEMQNYFKLKNDALSGRKEGAEEIQKDLLPDFYVNNNFFESIFGGSQIDILPQGSVEMDLGLLFTKQDNPAFSPRNRRNLSFDFDQRISLSLLGQIGERLQITANYDTESTFDFQNQLKLEYTPNEDDIIQKIEVGNVNMPLTNSLIQGAQSLFGFKTELQFGKTRITGVFSEQQSERRTLNVEGGATVEDFEKFILEYDQDRHFFLAHYFRDHYDEALENYPFINSNIQIKRIQVWVTNRTNNIQNIQDTRNIVAIQDLGESPVAGNIGVDNPPGGFFNVPGGAFPDNTNNDLNPFGITGAGESILTPAIRDIATVESGFGPLVVSEGIDYAILENARQLRPNEYTVNTQLGYISLNQRLSNDEVLGVAFQFTINGEVFQVGEFANDGVNSTNNNPDQNPGTNPRANQNLVVKLLKSTIINVNEPVWDLMMKNIYSLGAYQLEREDFRMNILYTDPQPLNYIKPVEGTSLPPDVAETPLLRVFRLDQLNNNNDPINGGDGFFDYVPQITIDSQNGNIIFTTVEPFGKHLFDKLDDTPNTGPEDYNIPETWNENQQRYVFRAMYRTTKIQAEQEEADKNKFQLKGRYKSAEVEGIPIGFNLPPGSVTVTAGGRVLQEGVDYVVNYELGRVQILDEALLASDIPIQVNTENNALFGQQTKRFSGINVEHQFNENFLIGGTLINLKERPLTQKANYNYEPINNTIFGLNLNYSTEVPFLTRLVNKLPNIDTDVKSNVSVRGEFAYLLPGSPANSDFDGKATTYIDDFEAAQTSIDINNPLSWELSSVPLGFGGELANGDLNVGNRRAKMAWYTIDPIFYSNNRPAGISDSDISTYAARRVALNEIFPNVDVVQGQPQVVYTMDVAYNPQERGPYNYNPAAAGGNTLPNPRNNFGGIMRAINTTNFEQSNVEYIQFWVMDPYIYPENAGNPGGTINFNLGNISEDVLKDGRKQYENGLPEGDGTADVISTAFGQVPADQSLVYAFDTEGDARTLQDAGYDGILDAEEAVLFSDFANLPDPSADNYQYFLNRDGSILERYSDYNGVEGNSPTVVTDTNRGNTTLPTTEDINRDNTMNTINSYFQYEVPFFPGMNIDNNRYVTDVKELTTTLRNGQELPVRWVQFKVPIFEPTEAIGGIADFRSIRFIRMYLTDFQNPTLLRFGTMDMVRGDYRRYNQSLFEDEGQIENPNTLFEVNAVNIEENENREPIPYVLPPGVFREELFENNSNIRQNEQSLSLRVCELEPQDARAVYKNFQIDMRQFKNLEMFLHAESFVNRPPLKDGQLVAFIRMGTDFSDNFYQIEVPLSPTLFGASTAAEIWPEVNRLNLELDLLQQIKTAVLGDPSLVSTELNFFTEELMPVDAETPYDMGRLRLGIKGNPSFGNIRLLMLGVKNGTNPDGLTELCGEVWFNELRLSDLKNEGGWAGVVSMDSNLADFANISATGRRSTVGFGSIEQGPNQRSREDLSQYDMVTNVNMGQLLPPQWGVKIPVNYSRGEELITPKFDQEFLDVELDTRLDNIEDPQEREAVEKQSQSYTKRESINVIGLRKERTGDKKPMPYDVENFAFSTSYNQINHRDFEIEQSLDQSVRVGGTYEFNFPAKTVEPLRKITVLDSSDYFALLRDFNFNYLPSNINASSNIFRQYNQQKFRSLELSENDIGIPTLYQRNYLFDWQYGVNYNLTKSLNFAFNASNNRIIRNYIDEEGFADNSIGLWDDFFSIGRPDVHFQTLQVNYQLPFDKIPVLRFINTTYSYTGDFQWQRGSQIFSQLENIPDIGNSVQNSNTHQINANLNLQDLYDYVGLVEKNPQSTGKSIQERSRGVPTLGPPDEQQQVQEEPRVKTNKTYNTFVNIVTGLKTFQVNYRNSRGIYLPGYTQDVGFMGTIRPTFGFTLGFQDEIRYMAAERGWLTLFQNFNQQYTTVENEQLDFQAGFDFLPDLTLELTGRKNYSENFSENYRVDPLTQQYIPLTPYSYGNFNISTILIRTAFSTSNETTSAAFETFRENRLEVARRLANERGLDPDDVDQEGYPVGIGRTNQAVLLPAFIAAYSGEDPGNVKLGPFRSVPAPNWNLKYTGLMRLKWFRDHFRRFSINHGYRSDYTLTQFQTNLDYDPDNPQEVNQAGDFKNPILYSNVVLTELFTPLARIDFETRGNIQVLAQMEKDRSLAFSFDNNLLTEYSGNEYTLGLGYRLQDLKIATSLGGRSRILSSDLNFKADVSYRKNRTIVRYLDLSNNQTISGQDIWAINFTADYGLTRNLTARFYYDHSFSEYAVSTAFPQTTIRSGITLIYNFGN</sequence>
<evidence type="ECO:0000313" key="4">
    <source>
        <dbReference type="Proteomes" id="UP001155280"/>
    </source>
</evidence>
<gene>
    <name evidence="3" type="primary">sprA</name>
    <name evidence="3" type="ORF">MKO06_02020</name>
</gene>
<evidence type="ECO:0000259" key="2">
    <source>
        <dbReference type="Pfam" id="PF14349"/>
    </source>
</evidence>
<feature type="domain" description="Gliding motility protein SprA N-terminal" evidence="2">
    <location>
        <begin position="1084"/>
        <end position="1582"/>
    </location>
</feature>
<name>A0A9X2I709_9FLAO</name>
<dbReference type="Proteomes" id="UP001155280">
    <property type="component" value="Unassembled WGS sequence"/>
</dbReference>
<organism evidence="3 4">
    <name type="scientific">Christiangramia oceanisediminis</name>
    <dbReference type="NCBI Taxonomy" id="2920386"/>
    <lineage>
        <taxon>Bacteria</taxon>
        <taxon>Pseudomonadati</taxon>
        <taxon>Bacteroidota</taxon>
        <taxon>Flavobacteriia</taxon>
        <taxon>Flavobacteriales</taxon>
        <taxon>Flavobacteriaceae</taxon>
        <taxon>Christiangramia</taxon>
    </lineage>
</organism>
<feature type="region of interest" description="Disordered" evidence="1">
    <location>
        <begin position="457"/>
        <end position="476"/>
    </location>
</feature>
<reference evidence="3" key="1">
    <citation type="submission" date="2022-07" db="EMBL/GenBank/DDBJ databases">
        <title>Gramela sediminis sp. nov., isolated from deep-sea sediment of the Indian Ocean.</title>
        <authorList>
            <person name="Shi H."/>
        </authorList>
    </citation>
    <scope>NUCLEOTIDE SEQUENCE</scope>
    <source>
        <strain evidence="3">GC03-9</strain>
    </source>
</reference>
<feature type="compositionally biased region" description="Polar residues" evidence="1">
    <location>
        <begin position="458"/>
        <end position="476"/>
    </location>
</feature>
<keyword evidence="4" id="KW-1185">Reference proteome</keyword>